<evidence type="ECO:0000313" key="1">
    <source>
        <dbReference type="EMBL" id="RKN85860.1"/>
    </source>
</evidence>
<keyword evidence="1" id="KW-0808">Transferase</keyword>
<keyword evidence="1" id="KW-0489">Methyltransferase</keyword>
<reference evidence="1 2" key="1">
    <citation type="journal article" date="2007" name="Int. J. Syst. Evol. Microbiol.">
        <title>Paenibacillus ginsengarvi sp. nov., isolated from soil from ginseng cultivation.</title>
        <authorList>
            <person name="Yoon M.H."/>
            <person name="Ten L.N."/>
            <person name="Im W.T."/>
        </authorList>
    </citation>
    <scope>NUCLEOTIDE SEQUENCE [LARGE SCALE GENOMIC DNA]</scope>
    <source>
        <strain evidence="1 2">KCTC 13059</strain>
    </source>
</reference>
<dbReference type="OrthoDB" id="2086672at2"/>
<dbReference type="RefSeq" id="WP_120746228.1">
    <property type="nucleotide sequence ID" value="NZ_RBAH01000003.1"/>
</dbReference>
<dbReference type="Proteomes" id="UP000282311">
    <property type="component" value="Unassembled WGS sequence"/>
</dbReference>
<accession>A0A3B0CLL3</accession>
<sequence length="94" mass="9998">MIQSSYLVEIAEYTEARIAKVVLNGGVVVITDFLLKAVTASQLTLQYMVLAGSVTDITLIELQDASGNVISANAVDIPITADTIMVQTILIKEG</sequence>
<dbReference type="EMBL" id="RBAH01000003">
    <property type="protein sequence ID" value="RKN85860.1"/>
    <property type="molecule type" value="Genomic_DNA"/>
</dbReference>
<dbReference type="GO" id="GO:0008168">
    <property type="term" value="F:methyltransferase activity"/>
    <property type="evidence" value="ECO:0007669"/>
    <property type="project" value="UniProtKB-KW"/>
</dbReference>
<proteinExistence type="predicted"/>
<dbReference type="GO" id="GO:0032259">
    <property type="term" value="P:methylation"/>
    <property type="evidence" value="ECO:0007669"/>
    <property type="project" value="UniProtKB-KW"/>
</dbReference>
<organism evidence="1 2">
    <name type="scientific">Paenibacillus ginsengarvi</name>
    <dbReference type="NCBI Taxonomy" id="400777"/>
    <lineage>
        <taxon>Bacteria</taxon>
        <taxon>Bacillati</taxon>
        <taxon>Bacillota</taxon>
        <taxon>Bacilli</taxon>
        <taxon>Bacillales</taxon>
        <taxon>Paenibacillaceae</taxon>
        <taxon>Paenibacillus</taxon>
    </lineage>
</organism>
<keyword evidence="2" id="KW-1185">Reference proteome</keyword>
<dbReference type="AlphaFoldDB" id="A0A3B0CLL3"/>
<evidence type="ECO:0000313" key="2">
    <source>
        <dbReference type="Proteomes" id="UP000282311"/>
    </source>
</evidence>
<name>A0A3B0CLL3_9BACL</name>
<comment type="caution">
    <text evidence="1">The sequence shown here is derived from an EMBL/GenBank/DDBJ whole genome shotgun (WGS) entry which is preliminary data.</text>
</comment>
<gene>
    <name evidence="1" type="ORF">D7M11_05870</name>
</gene>
<protein>
    <submittedName>
        <fullName evidence="1">Ketopantoate hydroxymethyltransferase</fullName>
    </submittedName>
</protein>